<gene>
    <name evidence="2" type="ORF">PSTG_02747</name>
</gene>
<evidence type="ECO:0000313" key="2">
    <source>
        <dbReference type="EMBL" id="KNF04037.1"/>
    </source>
</evidence>
<dbReference type="PANTHER" id="PTHR33069:SF3">
    <property type="entry name" value="DYNEIN HEAVY CHAIN TAIL DOMAIN-CONTAINING PROTEIN"/>
    <property type="match status" value="1"/>
</dbReference>
<protein>
    <submittedName>
        <fullName evidence="2">Uncharacterized protein</fullName>
    </submittedName>
</protein>
<evidence type="ECO:0000256" key="1">
    <source>
        <dbReference type="SAM" id="MobiDB-lite"/>
    </source>
</evidence>
<feature type="compositionally biased region" description="Low complexity" evidence="1">
    <location>
        <begin position="280"/>
        <end position="290"/>
    </location>
</feature>
<feature type="compositionally biased region" description="Basic and acidic residues" evidence="1">
    <location>
        <begin position="316"/>
        <end position="336"/>
    </location>
</feature>
<dbReference type="PANTHER" id="PTHR33069">
    <property type="entry name" value="CHROMOSOME 7, WHOLE GENOME SHOTGUN SEQUENCE-RELATED"/>
    <property type="match status" value="1"/>
</dbReference>
<dbReference type="OrthoDB" id="10651630at2759"/>
<sequence>MTDTAVGKLTDVARSMSMKRQKFWEQGDMILQGFRNLESKFDSGNDKRPYTMTAPGGLSIEKGSMRRKLLHRLHSRLLPILRYQVKRLLRLLDLTNLRKRTHIQFKLISELQLKIDPALDQIISAFHTISPQIVHERAKPNDQHFKELKNFRLRRLDFYVMDELFRELSGLFDESCDLIQRLRLSKEKQKFTRDVTVTSIRESLVKQAHLCCNLIESAIQWLKGSEFDIIQVDWRRDLDRIDTVINQLMVIIDPTIKSDDDEDEDEDDEDEDSSEEEQSSSEPTSDQSEPLSDWSGPLGDQSDLDEDDGQPPSEAPSDHSEFFSDPGEHLDDRIEYPSDWAGPLDEPVIHLTKLSIPIVKLSRLFFNKLSRGGMNIKQQFPKFTEMTSFQLDRLASSVDTAWDDLNQLLEILEDNDISYEPQTLCSTVIEIAHQLESHFESFLCLILLHFFPLIPDTDSVGDQNHFKNWFVIWKTQFTIAVYNLTAAVDLIQRPVW</sequence>
<proteinExistence type="predicted"/>
<reference evidence="3" key="1">
    <citation type="submission" date="2014-03" db="EMBL/GenBank/DDBJ databases">
        <title>The Genome Sequence of Puccinia striiformis f. sp. tritici PST-78.</title>
        <authorList>
            <consortium name="The Broad Institute Genome Sequencing Platform"/>
            <person name="Cuomo C."/>
            <person name="Hulbert S."/>
            <person name="Chen X."/>
            <person name="Walker B."/>
            <person name="Young S.K."/>
            <person name="Zeng Q."/>
            <person name="Gargeya S."/>
            <person name="Fitzgerald M."/>
            <person name="Haas B."/>
            <person name="Abouelleil A."/>
            <person name="Alvarado L."/>
            <person name="Arachchi H.M."/>
            <person name="Berlin A.M."/>
            <person name="Chapman S.B."/>
            <person name="Goldberg J."/>
            <person name="Griggs A."/>
            <person name="Gujja S."/>
            <person name="Hansen M."/>
            <person name="Howarth C."/>
            <person name="Imamovic A."/>
            <person name="Larimer J."/>
            <person name="McCowan C."/>
            <person name="Montmayeur A."/>
            <person name="Murphy C."/>
            <person name="Neiman D."/>
            <person name="Pearson M."/>
            <person name="Priest M."/>
            <person name="Roberts A."/>
            <person name="Saif S."/>
            <person name="Shea T."/>
            <person name="Sisk P."/>
            <person name="Sykes S."/>
            <person name="Wortman J."/>
            <person name="Nusbaum C."/>
            <person name="Birren B."/>
        </authorList>
    </citation>
    <scope>NUCLEOTIDE SEQUENCE [LARGE SCALE GENOMIC DNA]</scope>
    <source>
        <strain evidence="3">race PST-78</strain>
    </source>
</reference>
<keyword evidence="3" id="KW-1185">Reference proteome</keyword>
<dbReference type="STRING" id="1165861.A0A0L0VXY0"/>
<organism evidence="2 3">
    <name type="scientific">Puccinia striiformis f. sp. tritici PST-78</name>
    <dbReference type="NCBI Taxonomy" id="1165861"/>
    <lineage>
        <taxon>Eukaryota</taxon>
        <taxon>Fungi</taxon>
        <taxon>Dikarya</taxon>
        <taxon>Basidiomycota</taxon>
        <taxon>Pucciniomycotina</taxon>
        <taxon>Pucciniomycetes</taxon>
        <taxon>Pucciniales</taxon>
        <taxon>Pucciniaceae</taxon>
        <taxon>Puccinia</taxon>
    </lineage>
</organism>
<accession>A0A0L0VXY0</accession>
<dbReference type="Proteomes" id="UP000054564">
    <property type="component" value="Unassembled WGS sequence"/>
</dbReference>
<comment type="caution">
    <text evidence="2">The sequence shown here is derived from an EMBL/GenBank/DDBJ whole genome shotgun (WGS) entry which is preliminary data.</text>
</comment>
<feature type="region of interest" description="Disordered" evidence="1">
    <location>
        <begin position="255"/>
        <end position="338"/>
    </location>
</feature>
<dbReference type="AlphaFoldDB" id="A0A0L0VXY0"/>
<evidence type="ECO:0000313" key="3">
    <source>
        <dbReference type="Proteomes" id="UP000054564"/>
    </source>
</evidence>
<dbReference type="EMBL" id="AJIL01000014">
    <property type="protein sequence ID" value="KNF04037.1"/>
    <property type="molecule type" value="Genomic_DNA"/>
</dbReference>
<feature type="compositionally biased region" description="Acidic residues" evidence="1">
    <location>
        <begin position="259"/>
        <end position="279"/>
    </location>
</feature>
<name>A0A0L0VXY0_9BASI</name>